<dbReference type="EMBL" id="LMTZ01000162">
    <property type="protein sequence ID" value="KST62108.1"/>
    <property type="molecule type" value="Genomic_DNA"/>
</dbReference>
<dbReference type="InterPro" id="IPR035093">
    <property type="entry name" value="RelE/ParE_toxin_dom_sf"/>
</dbReference>
<dbReference type="Gene3D" id="3.30.2310.20">
    <property type="entry name" value="RelE-like"/>
    <property type="match status" value="1"/>
</dbReference>
<organism evidence="1 2">
    <name type="scientific">Mastigocoleus testarum BC008</name>
    <dbReference type="NCBI Taxonomy" id="371196"/>
    <lineage>
        <taxon>Bacteria</taxon>
        <taxon>Bacillati</taxon>
        <taxon>Cyanobacteriota</taxon>
        <taxon>Cyanophyceae</taxon>
        <taxon>Nostocales</taxon>
        <taxon>Hapalosiphonaceae</taxon>
        <taxon>Mastigocoleus</taxon>
    </lineage>
</organism>
<proteinExistence type="predicted"/>
<dbReference type="Proteomes" id="UP000053372">
    <property type="component" value="Unassembled WGS sequence"/>
</dbReference>
<comment type="caution">
    <text evidence="1">The sequence shown here is derived from an EMBL/GenBank/DDBJ whole genome shotgun (WGS) entry which is preliminary data.</text>
</comment>
<evidence type="ECO:0000313" key="2">
    <source>
        <dbReference type="Proteomes" id="UP000053372"/>
    </source>
</evidence>
<dbReference type="RefSeq" id="WP_027841327.1">
    <property type="nucleotide sequence ID" value="NZ_LMTZ01000162.1"/>
</dbReference>
<reference evidence="1 2" key="1">
    <citation type="journal article" date="2015" name="Genome Announc.">
        <title>Draft Genome of the Euendolithic (true boring) Cyanobacterium Mastigocoleus testarum strain BC008.</title>
        <authorList>
            <person name="Guida B.S."/>
            <person name="Garcia-Pichel F."/>
        </authorList>
    </citation>
    <scope>NUCLEOTIDE SEQUENCE [LARGE SCALE GENOMIC DNA]</scope>
    <source>
        <strain evidence="1 2">BC008</strain>
    </source>
</reference>
<keyword evidence="2" id="KW-1185">Reference proteome</keyword>
<protein>
    <submittedName>
        <fullName evidence="1">Cytotoxic translational repressor of toxin-antitoxin stability system</fullName>
    </submittedName>
</protein>
<evidence type="ECO:0000313" key="1">
    <source>
        <dbReference type="EMBL" id="KST62108.1"/>
    </source>
</evidence>
<name>A0A0V7ZCN2_9CYAN</name>
<dbReference type="AlphaFoldDB" id="A0A0V7ZCN2"/>
<sequence>MEMRYTQSFLKDLRKLQPDNYQKIYDFVFVDFTKHLPLHSLPEFRQLDSEGIFYRFTFEGYLIGIEVKGEIIKFLRAIAMPDI</sequence>
<dbReference type="OrthoDB" id="463867at2"/>
<gene>
    <name evidence="1" type="ORF">BC008_37290</name>
</gene>
<accession>A0A0V7ZCN2</accession>